<dbReference type="EMBL" id="JACEOG010000001">
    <property type="protein sequence ID" value="MBA4607650.1"/>
    <property type="molecule type" value="Genomic_DNA"/>
</dbReference>
<evidence type="ECO:0000259" key="2">
    <source>
        <dbReference type="Pfam" id="PF06863"/>
    </source>
</evidence>
<gene>
    <name evidence="3" type="ORF">H1W00_04095</name>
</gene>
<dbReference type="SUPFAM" id="SSF160935">
    <property type="entry name" value="VPA0735-like"/>
    <property type="match status" value="1"/>
</dbReference>
<dbReference type="Pfam" id="PF06863">
    <property type="entry name" value="DUF1254"/>
    <property type="match status" value="1"/>
</dbReference>
<dbReference type="PANTHER" id="PTHR36509:SF2">
    <property type="entry name" value="BLL3101 PROTEIN"/>
    <property type="match status" value="1"/>
</dbReference>
<dbReference type="Gene3D" id="2.60.120.600">
    <property type="entry name" value="Domain of unknown function DUF1214, C-terminal domain"/>
    <property type="match status" value="1"/>
</dbReference>
<comment type="caution">
    <text evidence="3">The sequence shown here is derived from an EMBL/GenBank/DDBJ whole genome shotgun (WGS) entry which is preliminary data.</text>
</comment>
<name>A0A838XL97_9ACTN</name>
<dbReference type="PANTHER" id="PTHR36509">
    <property type="entry name" value="BLL3101 PROTEIN"/>
    <property type="match status" value="1"/>
</dbReference>
<dbReference type="InterPro" id="IPR010679">
    <property type="entry name" value="DUF1254"/>
</dbReference>
<feature type="domain" description="DUF1214" evidence="1">
    <location>
        <begin position="210"/>
        <end position="296"/>
    </location>
</feature>
<organism evidence="3 4">
    <name type="scientific">Aeromicrobium phoceense</name>
    <dbReference type="NCBI Taxonomy" id="2754045"/>
    <lineage>
        <taxon>Bacteria</taxon>
        <taxon>Bacillati</taxon>
        <taxon>Actinomycetota</taxon>
        <taxon>Actinomycetes</taxon>
        <taxon>Propionibacteriales</taxon>
        <taxon>Nocardioidaceae</taxon>
        <taxon>Aeromicrobium</taxon>
    </lineage>
</organism>
<proteinExistence type="predicted"/>
<protein>
    <submittedName>
        <fullName evidence="3">DUF1214 domain-containing protein</fullName>
    </submittedName>
</protein>
<sequence>MALHVNADNFVGAETARMFHDFQAEAGAVNVFSHVREPSPIENQLVVRLNRDTLYSFAVVDLAQDVVLTLPDCGERYLSAMLVNEGHFVPLVLHAAGPHRLTQNEVGSRYAALAIRILVDSQDPDDVAEVNRLQDTLSIQAGSAVPFALDDYDKASFDATRDALLKLAAGLSSFDRTFGRPDEVDPVRHLIGTAAGWGGLPSSEAAYVGVQPDGDGPYELTMADVPVDGFWSISVYDAKGFFAQNDRDSYSINNIVGVPNEDGSVTVRFGDFGPDVPNAIPTPEGWNFLVRLYRPRPEIHDGTWKVPALVPVS</sequence>
<keyword evidence="4" id="KW-1185">Reference proteome</keyword>
<dbReference type="InterPro" id="IPR010621">
    <property type="entry name" value="DUF1214"/>
</dbReference>
<dbReference type="Proteomes" id="UP000550354">
    <property type="component" value="Unassembled WGS sequence"/>
</dbReference>
<evidence type="ECO:0000313" key="4">
    <source>
        <dbReference type="Proteomes" id="UP000550354"/>
    </source>
</evidence>
<dbReference type="Pfam" id="PF06742">
    <property type="entry name" value="DUF1214"/>
    <property type="match status" value="1"/>
</dbReference>
<dbReference type="InterPro" id="IPR037049">
    <property type="entry name" value="DUF1214_C_sf"/>
</dbReference>
<feature type="domain" description="DUF1254" evidence="2">
    <location>
        <begin position="29"/>
        <end position="83"/>
    </location>
</feature>
<accession>A0A838XL97</accession>
<dbReference type="AlphaFoldDB" id="A0A838XL97"/>
<evidence type="ECO:0000313" key="3">
    <source>
        <dbReference type="EMBL" id="MBA4607650.1"/>
    </source>
</evidence>
<evidence type="ECO:0000259" key="1">
    <source>
        <dbReference type="Pfam" id="PF06742"/>
    </source>
</evidence>
<dbReference type="RefSeq" id="WP_181753848.1">
    <property type="nucleotide sequence ID" value="NZ_JACEOG010000001.1"/>
</dbReference>
<reference evidence="3 4" key="1">
    <citation type="submission" date="2020-07" db="EMBL/GenBank/DDBJ databases">
        <title>Draft genome and description of Aeromicrobium phoceense strain Marseille-Q0843 isolated from healthy skin swab.</title>
        <authorList>
            <person name="Boxberger M."/>
            <person name="La Scola B."/>
        </authorList>
    </citation>
    <scope>NUCLEOTIDE SEQUENCE [LARGE SCALE GENOMIC DNA]</scope>
    <source>
        <strain evidence="3 4">Marseille-Q0843</strain>
    </source>
</reference>